<comment type="similarity">
    <text evidence="2">Belongs to the TMEM97/sigma-2 receptor family.</text>
</comment>
<evidence type="ECO:0000256" key="7">
    <source>
        <dbReference type="PIRNR" id="PIRNR031032"/>
    </source>
</evidence>
<name>A0A6A6WYR8_9PLEO</name>
<dbReference type="InterPro" id="IPR051987">
    <property type="entry name" value="Sigma-2_receptor-like"/>
</dbReference>
<dbReference type="Proteomes" id="UP000799757">
    <property type="component" value="Unassembled WGS sequence"/>
</dbReference>
<keyword evidence="6 7" id="KW-0472">Membrane</keyword>
<evidence type="ECO:0000313" key="10">
    <source>
        <dbReference type="Proteomes" id="UP000799757"/>
    </source>
</evidence>
<accession>A0A6A6WYR8</accession>
<protein>
    <recommendedName>
        <fullName evidence="7">Efficient mitochondria targeting-associated protein 19</fullName>
    </recommendedName>
</protein>
<evidence type="ECO:0000256" key="6">
    <source>
        <dbReference type="ARBA" id="ARBA00023136"/>
    </source>
</evidence>
<dbReference type="InterPro" id="IPR033118">
    <property type="entry name" value="EXPERA"/>
</dbReference>
<feature type="transmembrane region" description="Helical" evidence="7">
    <location>
        <begin position="97"/>
        <end position="117"/>
    </location>
</feature>
<feature type="transmembrane region" description="Helical" evidence="7">
    <location>
        <begin position="12"/>
        <end position="34"/>
    </location>
</feature>
<dbReference type="OrthoDB" id="433124at2759"/>
<reference evidence="9" key="1">
    <citation type="journal article" date="2020" name="Stud. Mycol.">
        <title>101 Dothideomycetes genomes: a test case for predicting lifestyles and emergence of pathogens.</title>
        <authorList>
            <person name="Haridas S."/>
            <person name="Albert R."/>
            <person name="Binder M."/>
            <person name="Bloem J."/>
            <person name="Labutti K."/>
            <person name="Salamov A."/>
            <person name="Andreopoulos B."/>
            <person name="Baker S."/>
            <person name="Barry K."/>
            <person name="Bills G."/>
            <person name="Bluhm B."/>
            <person name="Cannon C."/>
            <person name="Castanera R."/>
            <person name="Culley D."/>
            <person name="Daum C."/>
            <person name="Ezra D."/>
            <person name="Gonzalez J."/>
            <person name="Henrissat B."/>
            <person name="Kuo A."/>
            <person name="Liang C."/>
            <person name="Lipzen A."/>
            <person name="Lutzoni F."/>
            <person name="Magnuson J."/>
            <person name="Mondo S."/>
            <person name="Nolan M."/>
            <person name="Ohm R."/>
            <person name="Pangilinan J."/>
            <person name="Park H.-J."/>
            <person name="Ramirez L."/>
            <person name="Alfaro M."/>
            <person name="Sun H."/>
            <person name="Tritt A."/>
            <person name="Yoshinaga Y."/>
            <person name="Zwiers L.-H."/>
            <person name="Turgeon B."/>
            <person name="Goodwin S."/>
            <person name="Spatafora J."/>
            <person name="Crous P."/>
            <person name="Grigoriev I."/>
        </authorList>
    </citation>
    <scope>NUCLEOTIDE SEQUENCE</scope>
    <source>
        <strain evidence="9">CBS 109.77</strain>
    </source>
</reference>
<evidence type="ECO:0000256" key="2">
    <source>
        <dbReference type="ARBA" id="ARBA00009096"/>
    </source>
</evidence>
<dbReference type="PROSITE" id="PS51751">
    <property type="entry name" value="EXPERA"/>
    <property type="match status" value="1"/>
</dbReference>
<dbReference type="GO" id="GO:0005789">
    <property type="term" value="C:endoplasmic reticulum membrane"/>
    <property type="evidence" value="ECO:0007669"/>
    <property type="project" value="UniProtKB-SubCell"/>
</dbReference>
<keyword evidence="3 7" id="KW-0812">Transmembrane</keyword>
<evidence type="ECO:0000256" key="4">
    <source>
        <dbReference type="ARBA" id="ARBA00022824"/>
    </source>
</evidence>
<keyword evidence="5 7" id="KW-1133">Transmembrane helix</keyword>
<dbReference type="InterPro" id="IPR016964">
    <property type="entry name" value="Sigma2_recept"/>
</dbReference>
<organism evidence="9 10">
    <name type="scientific">Melanomma pulvis-pyrius CBS 109.77</name>
    <dbReference type="NCBI Taxonomy" id="1314802"/>
    <lineage>
        <taxon>Eukaryota</taxon>
        <taxon>Fungi</taxon>
        <taxon>Dikarya</taxon>
        <taxon>Ascomycota</taxon>
        <taxon>Pezizomycotina</taxon>
        <taxon>Dothideomycetes</taxon>
        <taxon>Pleosporomycetidae</taxon>
        <taxon>Pleosporales</taxon>
        <taxon>Melanommataceae</taxon>
        <taxon>Melanomma</taxon>
    </lineage>
</organism>
<dbReference type="PIRSF" id="PIRSF031032">
    <property type="entry name" value="TMP_97_prd"/>
    <property type="match status" value="1"/>
</dbReference>
<feature type="transmembrane region" description="Helical" evidence="7">
    <location>
        <begin position="137"/>
        <end position="155"/>
    </location>
</feature>
<comment type="subcellular location">
    <subcellularLocation>
        <location evidence="1">Endoplasmic reticulum membrane</location>
        <topology evidence="1">Multi-pass membrane protein</topology>
    </subcellularLocation>
</comment>
<evidence type="ECO:0000313" key="9">
    <source>
        <dbReference type="EMBL" id="KAF2789033.1"/>
    </source>
</evidence>
<proteinExistence type="inferred from homology"/>
<sequence length="173" mass="19818">MATSIFQRKKDLVYLVFFLTHLPVMLAFDLTSYYPASIKPVWMTDMKTWYIETHGDRFFYNPPSFFPLFLLLELTFHLPLTLWAIPALITNSPRLPLALLVFALETSITTLTCFAEMLSWEELTPEQRGVQGLGGMYGGYLALGVFMAVDCYARLDQQIARAHRLEPISKKAL</sequence>
<keyword evidence="4 7" id="KW-0256">Endoplasmic reticulum</keyword>
<evidence type="ECO:0000256" key="5">
    <source>
        <dbReference type="ARBA" id="ARBA00022989"/>
    </source>
</evidence>
<dbReference type="PANTHER" id="PTHR31204">
    <property type="entry name" value="SIGMA INTRACELLULAR RECEPTOR 2"/>
    <property type="match status" value="1"/>
</dbReference>
<evidence type="ECO:0000256" key="3">
    <source>
        <dbReference type="ARBA" id="ARBA00022692"/>
    </source>
</evidence>
<dbReference type="PANTHER" id="PTHR31204:SF1">
    <property type="entry name" value="SIGMA INTRACELLULAR RECEPTOR 2"/>
    <property type="match status" value="1"/>
</dbReference>
<gene>
    <name evidence="9" type="ORF">K505DRAFT_410561</name>
</gene>
<dbReference type="AlphaFoldDB" id="A0A6A6WYR8"/>
<evidence type="ECO:0000259" key="8">
    <source>
        <dbReference type="PROSITE" id="PS51751"/>
    </source>
</evidence>
<dbReference type="Pfam" id="PF05241">
    <property type="entry name" value="EBP"/>
    <property type="match status" value="1"/>
</dbReference>
<feature type="transmembrane region" description="Helical" evidence="7">
    <location>
        <begin position="65"/>
        <end position="85"/>
    </location>
</feature>
<dbReference type="EMBL" id="MU002168">
    <property type="protein sequence ID" value="KAF2789033.1"/>
    <property type="molecule type" value="Genomic_DNA"/>
</dbReference>
<keyword evidence="10" id="KW-1185">Reference proteome</keyword>
<feature type="domain" description="EXPERA" evidence="8">
    <location>
        <begin position="10"/>
        <end position="148"/>
    </location>
</feature>
<evidence type="ECO:0000256" key="1">
    <source>
        <dbReference type="ARBA" id="ARBA00004477"/>
    </source>
</evidence>